<gene>
    <name evidence="3" type="ORF">AV903_03615</name>
</gene>
<organism evidence="3 4">
    <name type="scientific">Erwinia tracheiphila</name>
    <dbReference type="NCBI Taxonomy" id="65700"/>
    <lineage>
        <taxon>Bacteria</taxon>
        <taxon>Pseudomonadati</taxon>
        <taxon>Pseudomonadota</taxon>
        <taxon>Gammaproteobacteria</taxon>
        <taxon>Enterobacterales</taxon>
        <taxon>Erwiniaceae</taxon>
        <taxon>Erwinia</taxon>
    </lineage>
</organism>
<evidence type="ECO:0000259" key="1">
    <source>
        <dbReference type="Pfam" id="PF07463"/>
    </source>
</evidence>
<dbReference type="InterPro" id="IPR010902">
    <property type="entry name" value="NUMOD4"/>
</dbReference>
<dbReference type="Proteomes" id="UP000264980">
    <property type="component" value="Chromosome"/>
</dbReference>
<dbReference type="RefSeq" id="WP_233478718.1">
    <property type="nucleotide sequence ID" value="NZ_CP013970.1"/>
</dbReference>
<protein>
    <submittedName>
        <fullName evidence="3">HNH endonuclease</fullName>
    </submittedName>
</protein>
<proteinExistence type="predicted"/>
<dbReference type="Gene3D" id="3.90.75.20">
    <property type="match status" value="1"/>
</dbReference>
<keyword evidence="3" id="KW-0378">Hydrolase</keyword>
<keyword evidence="3" id="KW-0540">Nuclease</keyword>
<feature type="domain" description="HNH nuclease" evidence="2">
    <location>
        <begin position="86"/>
        <end position="114"/>
    </location>
</feature>
<dbReference type="Pfam" id="PF13392">
    <property type="entry name" value="HNH_3"/>
    <property type="match status" value="1"/>
</dbReference>
<reference evidence="3 4" key="1">
    <citation type="submission" date="2016-01" db="EMBL/GenBank/DDBJ databases">
        <authorList>
            <person name="Oliw E.H."/>
        </authorList>
    </citation>
    <scope>NUCLEOTIDE SEQUENCE [LARGE SCALE GENOMIC DNA]</scope>
    <source>
        <strain evidence="3 4">MDcuke</strain>
    </source>
</reference>
<name>A0A345CPN2_9GAMM</name>
<dbReference type="GO" id="GO:0004519">
    <property type="term" value="F:endonuclease activity"/>
    <property type="evidence" value="ECO:0007669"/>
    <property type="project" value="UniProtKB-KW"/>
</dbReference>
<evidence type="ECO:0000313" key="3">
    <source>
        <dbReference type="EMBL" id="AXF75399.1"/>
    </source>
</evidence>
<dbReference type="Pfam" id="PF07463">
    <property type="entry name" value="NUMOD4"/>
    <property type="match status" value="1"/>
</dbReference>
<evidence type="ECO:0000313" key="4">
    <source>
        <dbReference type="Proteomes" id="UP000264980"/>
    </source>
</evidence>
<dbReference type="GO" id="GO:0016788">
    <property type="term" value="F:hydrolase activity, acting on ester bonds"/>
    <property type="evidence" value="ECO:0007669"/>
    <property type="project" value="InterPro"/>
</dbReference>
<dbReference type="AlphaFoldDB" id="A0A345CPN2"/>
<evidence type="ECO:0000259" key="2">
    <source>
        <dbReference type="Pfam" id="PF13392"/>
    </source>
</evidence>
<keyword evidence="3" id="KW-0255">Endonuclease</keyword>
<feature type="domain" description="NUMOD4" evidence="1">
    <location>
        <begin position="3"/>
        <end position="64"/>
    </location>
</feature>
<dbReference type="InterPro" id="IPR044925">
    <property type="entry name" value="His-Me_finger_sf"/>
</dbReference>
<accession>A0A345CPN2</accession>
<sequence>MPEIWKPIPGYEDRYEISDHGKVRSRVFMQRYLLRNGLEAFRQTKPRIISQQVTNSGYALVHLHLNGHRQARTVHTLVASAFVSGNGATVNHINGNKLDNRTTNLEWATYSENHLHAVATGLNQQAVRVQNPDTGEIFPSITQAAKASRCNHRKVAKWERV</sequence>
<dbReference type="InterPro" id="IPR003615">
    <property type="entry name" value="HNH_nuc"/>
</dbReference>
<dbReference type="EMBL" id="CP013970">
    <property type="protein sequence ID" value="AXF75399.1"/>
    <property type="molecule type" value="Genomic_DNA"/>
</dbReference>
<dbReference type="SUPFAM" id="SSF54060">
    <property type="entry name" value="His-Me finger endonucleases"/>
    <property type="match status" value="1"/>
</dbReference>